<dbReference type="AlphaFoldDB" id="A0A0R3QXN1"/>
<dbReference type="Proteomes" id="UP000280834">
    <property type="component" value="Unassembled WGS sequence"/>
</dbReference>
<reference evidence="2 3" key="2">
    <citation type="submission" date="2018-11" db="EMBL/GenBank/DDBJ databases">
        <authorList>
            <consortium name="Pathogen Informatics"/>
        </authorList>
    </citation>
    <scope>NUCLEOTIDE SEQUENCE [LARGE SCALE GENOMIC DNA]</scope>
</reference>
<sequence length="272" mass="31363">MSPIGQRYCEVCDVYITRKNFCQHLRTRRHMAMEASKKFQLSSNYEMEEPPRKKTKMPKVKKTNDEANNSQVHVNIQTQDQYPNLCTDDILHYVGQLAKPLNDSTSPCNCSICAAASKYLGLTETDPTLNYNNEENDIPEQSEQLIDDKCIDFNNTYNNLVVFPPNNSAGVNKIKTWKSIEEFAKVFNEHQVNVDIVENKENIPPLNFSTTSKPSTHPSLAFARHQSTHHCCNFGEELPEYLKFSHCHEEMFHFFGINDKRTDCNVLFVVMK</sequence>
<feature type="domain" description="U1-type" evidence="1">
    <location>
        <begin position="4"/>
        <end position="37"/>
    </location>
</feature>
<dbReference type="EMBL" id="UZAG01017644">
    <property type="protein sequence ID" value="VDO35795.1"/>
    <property type="molecule type" value="Genomic_DNA"/>
</dbReference>
<reference evidence="4" key="1">
    <citation type="submission" date="2017-02" db="UniProtKB">
        <authorList>
            <consortium name="WormBaseParasite"/>
        </authorList>
    </citation>
    <scope>IDENTIFICATION</scope>
</reference>
<evidence type="ECO:0000259" key="1">
    <source>
        <dbReference type="SMART" id="SM00451"/>
    </source>
</evidence>
<dbReference type="GO" id="GO:0003676">
    <property type="term" value="F:nucleic acid binding"/>
    <property type="evidence" value="ECO:0007669"/>
    <property type="project" value="InterPro"/>
</dbReference>
<dbReference type="WBParaSite" id="BTMF_0001250301-mRNA-1">
    <property type="protein sequence ID" value="BTMF_0001250301-mRNA-1"/>
    <property type="gene ID" value="BTMF_0001250301"/>
</dbReference>
<dbReference type="InterPro" id="IPR003604">
    <property type="entry name" value="Matrin/U1-like-C_Znf_C2H2"/>
</dbReference>
<name>A0A0R3QXN1_9BILA</name>
<evidence type="ECO:0000313" key="3">
    <source>
        <dbReference type="Proteomes" id="UP000280834"/>
    </source>
</evidence>
<evidence type="ECO:0000313" key="2">
    <source>
        <dbReference type="EMBL" id="VDO35795.1"/>
    </source>
</evidence>
<evidence type="ECO:0000313" key="4">
    <source>
        <dbReference type="WBParaSite" id="BTMF_0001250301-mRNA-1"/>
    </source>
</evidence>
<keyword evidence="3" id="KW-1185">Reference proteome</keyword>
<protein>
    <submittedName>
        <fullName evidence="4">U1-type domain-containing protein</fullName>
    </submittedName>
</protein>
<accession>A0A0R3QXN1</accession>
<proteinExistence type="predicted"/>
<dbReference type="GO" id="GO:0008270">
    <property type="term" value="F:zinc ion binding"/>
    <property type="evidence" value="ECO:0007669"/>
    <property type="project" value="InterPro"/>
</dbReference>
<gene>
    <name evidence="2" type="ORF">BTMF_LOCUS10517</name>
</gene>
<organism evidence="4">
    <name type="scientific">Brugia timori</name>
    <dbReference type="NCBI Taxonomy" id="42155"/>
    <lineage>
        <taxon>Eukaryota</taxon>
        <taxon>Metazoa</taxon>
        <taxon>Ecdysozoa</taxon>
        <taxon>Nematoda</taxon>
        <taxon>Chromadorea</taxon>
        <taxon>Rhabditida</taxon>
        <taxon>Spirurina</taxon>
        <taxon>Spiruromorpha</taxon>
        <taxon>Filarioidea</taxon>
        <taxon>Onchocercidae</taxon>
        <taxon>Brugia</taxon>
    </lineage>
</organism>
<dbReference type="SMART" id="SM00451">
    <property type="entry name" value="ZnF_U1"/>
    <property type="match status" value="1"/>
</dbReference>